<name>A0A8K0SIY8_9HYPO</name>
<gene>
    <name evidence="1" type="ORF">B0I35DRAFT_514256</name>
</gene>
<keyword evidence="2" id="KW-1185">Reference proteome</keyword>
<dbReference type="AlphaFoldDB" id="A0A8K0SIY8"/>
<evidence type="ECO:0000313" key="1">
    <source>
        <dbReference type="EMBL" id="KAH7311490.1"/>
    </source>
</evidence>
<dbReference type="Proteomes" id="UP000813444">
    <property type="component" value="Unassembled WGS sequence"/>
</dbReference>
<accession>A0A8K0SIY8</accession>
<sequence length="132" mass="14197">MVIGATVALVAPDECGIMWSAKQVTSAPTLLHQSLASHSSRHRIEWGQGPLSLAGYVDINTYETGVEVAIMGISLGIITGNLKDGVGVSFALVALSGSVKLYLKNGNEIWVHQYIKTPFSQDIDEERKIDSL</sequence>
<comment type="caution">
    <text evidence="1">The sequence shown here is derived from an EMBL/GenBank/DDBJ whole genome shotgun (WGS) entry which is preliminary data.</text>
</comment>
<reference evidence="1" key="1">
    <citation type="journal article" date="2021" name="Nat. Commun.">
        <title>Genetic determinants of endophytism in the Arabidopsis root mycobiome.</title>
        <authorList>
            <person name="Mesny F."/>
            <person name="Miyauchi S."/>
            <person name="Thiergart T."/>
            <person name="Pickel B."/>
            <person name="Atanasova L."/>
            <person name="Karlsson M."/>
            <person name="Huettel B."/>
            <person name="Barry K.W."/>
            <person name="Haridas S."/>
            <person name="Chen C."/>
            <person name="Bauer D."/>
            <person name="Andreopoulos W."/>
            <person name="Pangilinan J."/>
            <person name="LaButti K."/>
            <person name="Riley R."/>
            <person name="Lipzen A."/>
            <person name="Clum A."/>
            <person name="Drula E."/>
            <person name="Henrissat B."/>
            <person name="Kohler A."/>
            <person name="Grigoriev I.V."/>
            <person name="Martin F.M."/>
            <person name="Hacquard S."/>
        </authorList>
    </citation>
    <scope>NUCLEOTIDE SEQUENCE</scope>
    <source>
        <strain evidence="1">MPI-CAGE-CH-0235</strain>
    </source>
</reference>
<protein>
    <submittedName>
        <fullName evidence="1">Uncharacterized protein</fullName>
    </submittedName>
</protein>
<dbReference type="OrthoDB" id="3832365at2759"/>
<organism evidence="1 2">
    <name type="scientific">Stachybotrys elegans</name>
    <dbReference type="NCBI Taxonomy" id="80388"/>
    <lineage>
        <taxon>Eukaryota</taxon>
        <taxon>Fungi</taxon>
        <taxon>Dikarya</taxon>
        <taxon>Ascomycota</taxon>
        <taxon>Pezizomycotina</taxon>
        <taxon>Sordariomycetes</taxon>
        <taxon>Hypocreomycetidae</taxon>
        <taxon>Hypocreales</taxon>
        <taxon>Stachybotryaceae</taxon>
        <taxon>Stachybotrys</taxon>
    </lineage>
</organism>
<dbReference type="EMBL" id="JAGPNK010000011">
    <property type="protein sequence ID" value="KAH7311490.1"/>
    <property type="molecule type" value="Genomic_DNA"/>
</dbReference>
<proteinExistence type="predicted"/>
<evidence type="ECO:0000313" key="2">
    <source>
        <dbReference type="Proteomes" id="UP000813444"/>
    </source>
</evidence>